<protein>
    <submittedName>
        <fullName evidence="2">AlNc14C531G12066 protein</fullName>
    </submittedName>
</protein>
<feature type="compositionally biased region" description="Acidic residues" evidence="1">
    <location>
        <begin position="32"/>
        <end position="43"/>
    </location>
</feature>
<reference evidence="2" key="1">
    <citation type="journal article" date="2011" name="PLoS Biol.">
        <title>Gene gain and loss during evolution of obligate parasitism in the white rust pathogen of Arabidopsis thaliana.</title>
        <authorList>
            <person name="Kemen E."/>
            <person name="Gardiner A."/>
            <person name="Schultz-Larsen T."/>
            <person name="Kemen A.C."/>
            <person name="Balmuth A.L."/>
            <person name="Robert-Seilaniantz A."/>
            <person name="Bailey K."/>
            <person name="Holub E."/>
            <person name="Studholme D.J."/>
            <person name="Maclean D."/>
            <person name="Jones J.D."/>
        </authorList>
    </citation>
    <scope>NUCLEOTIDE SEQUENCE</scope>
</reference>
<dbReference type="EMBL" id="FR824563">
    <property type="protein sequence ID" value="CCA27421.1"/>
    <property type="molecule type" value="Genomic_DNA"/>
</dbReference>
<reference evidence="2" key="2">
    <citation type="submission" date="2011-02" db="EMBL/GenBank/DDBJ databases">
        <authorList>
            <person name="MacLean D."/>
        </authorList>
    </citation>
    <scope>NUCLEOTIDE SEQUENCE</scope>
</reference>
<evidence type="ECO:0000313" key="2">
    <source>
        <dbReference type="EMBL" id="CCA27421.1"/>
    </source>
</evidence>
<organism evidence="2">
    <name type="scientific">Albugo laibachii Nc14</name>
    <dbReference type="NCBI Taxonomy" id="890382"/>
    <lineage>
        <taxon>Eukaryota</taxon>
        <taxon>Sar</taxon>
        <taxon>Stramenopiles</taxon>
        <taxon>Oomycota</taxon>
        <taxon>Peronosporomycetes</taxon>
        <taxon>Albuginales</taxon>
        <taxon>Albuginaceae</taxon>
        <taxon>Albugo</taxon>
    </lineage>
</organism>
<gene>
    <name evidence="2" type="primary">AlNc14C531G12066</name>
    <name evidence="2" type="ORF">ALNC14_135650</name>
</gene>
<dbReference type="AlphaFoldDB" id="F0X0X5"/>
<sequence length="86" mass="9772">MAKLEEDVTHFDESWSANAPADNGNSGHENNDDVEVDYDEPWPMDDVESDELRCLRQKLRVVAKRSKQAKLNVRPVHLSLQPPSLS</sequence>
<dbReference type="HOGENOM" id="CLU_2502616_0_0_1"/>
<feature type="region of interest" description="Disordered" evidence="1">
    <location>
        <begin position="1"/>
        <end position="43"/>
    </location>
</feature>
<name>F0X0X5_9STRA</name>
<evidence type="ECO:0000256" key="1">
    <source>
        <dbReference type="SAM" id="MobiDB-lite"/>
    </source>
</evidence>
<accession>F0X0X5</accession>
<proteinExistence type="predicted"/>
<feature type="compositionally biased region" description="Basic and acidic residues" evidence="1">
    <location>
        <begin position="1"/>
        <end position="13"/>
    </location>
</feature>